<dbReference type="EMBL" id="FWXR01000027">
    <property type="protein sequence ID" value="SMD10343.1"/>
    <property type="molecule type" value="Genomic_DNA"/>
</dbReference>
<keyword evidence="9 14" id="KW-1133">Transmembrane helix</keyword>
<feature type="transmembrane region" description="Helical" evidence="14">
    <location>
        <begin position="17"/>
        <end position="35"/>
    </location>
</feature>
<dbReference type="GO" id="GO:0046872">
    <property type="term" value="F:metal ion binding"/>
    <property type="evidence" value="ECO:0007669"/>
    <property type="project" value="UniProtKB-KW"/>
</dbReference>
<dbReference type="GO" id="GO:0006782">
    <property type="term" value="P:protoporphyrinogen IX biosynthetic process"/>
    <property type="evidence" value="ECO:0007669"/>
    <property type="project" value="UniProtKB-UniRule"/>
</dbReference>
<dbReference type="AlphaFoldDB" id="A0A1W2EKY9"/>
<evidence type="ECO:0000256" key="6">
    <source>
        <dbReference type="ARBA" id="ARBA00022617"/>
    </source>
</evidence>
<evidence type="ECO:0000313" key="16">
    <source>
        <dbReference type="Proteomes" id="UP000192656"/>
    </source>
</evidence>
<evidence type="ECO:0000256" key="4">
    <source>
        <dbReference type="ARBA" id="ARBA00017504"/>
    </source>
</evidence>
<comment type="catalytic activity">
    <reaction evidence="13 14">
        <text>protoporphyrinogen IX + 3 A = protoporphyrin IX + 3 AH2</text>
        <dbReference type="Rhea" id="RHEA:62000"/>
        <dbReference type="ChEBI" id="CHEBI:13193"/>
        <dbReference type="ChEBI" id="CHEBI:17499"/>
        <dbReference type="ChEBI" id="CHEBI:57306"/>
        <dbReference type="ChEBI" id="CHEBI:57307"/>
    </reaction>
</comment>
<keyword evidence="6 14" id="KW-0349">Heme</keyword>
<gene>
    <name evidence="15" type="ORF">SAMN06297251_12765</name>
</gene>
<evidence type="ECO:0000256" key="9">
    <source>
        <dbReference type="ARBA" id="ARBA00022989"/>
    </source>
</evidence>
<keyword evidence="8 14" id="KW-0479">Metal-binding</keyword>
<evidence type="ECO:0000256" key="10">
    <source>
        <dbReference type="ARBA" id="ARBA00023002"/>
    </source>
</evidence>
<evidence type="ECO:0000256" key="5">
    <source>
        <dbReference type="ARBA" id="ARBA00022475"/>
    </source>
</evidence>
<name>A0A1W2EKY9_9HYPH</name>
<keyword evidence="12 14" id="KW-0472">Membrane</keyword>
<evidence type="ECO:0000256" key="3">
    <source>
        <dbReference type="ARBA" id="ARBA00006501"/>
    </source>
</evidence>
<keyword evidence="16" id="KW-1185">Reference proteome</keyword>
<comment type="pathway">
    <text evidence="2 14">Porphyrin-containing compound metabolism; protoporphyrin-IX biosynthesis; protoporphyrin-IX from protoporphyrinogen-IX: step 1/1.</text>
</comment>
<feature type="transmembrane region" description="Helical" evidence="14">
    <location>
        <begin position="41"/>
        <end position="61"/>
    </location>
</feature>
<keyword evidence="7 14" id="KW-0812">Transmembrane</keyword>
<dbReference type="InterPro" id="IPR005265">
    <property type="entry name" value="HemJ-like"/>
</dbReference>
<keyword evidence="10 14" id="KW-0560">Oxidoreductase</keyword>
<accession>A0A1W2EKY9</accession>
<dbReference type="Pfam" id="PF03653">
    <property type="entry name" value="UPF0093"/>
    <property type="match status" value="1"/>
</dbReference>
<evidence type="ECO:0000256" key="8">
    <source>
        <dbReference type="ARBA" id="ARBA00022723"/>
    </source>
</evidence>
<feature type="transmembrane region" description="Helical" evidence="14">
    <location>
        <begin position="92"/>
        <end position="112"/>
    </location>
</feature>
<feature type="binding site" description="axial binding residue" evidence="14">
    <location>
        <position position="122"/>
    </location>
    <ligand>
        <name>heme</name>
        <dbReference type="ChEBI" id="CHEBI:30413"/>
    </ligand>
    <ligandPart>
        <name>Fe</name>
        <dbReference type="ChEBI" id="CHEBI:18248"/>
    </ligandPart>
</feature>
<comment type="cofactor">
    <cofactor evidence="14">
        <name>heme b</name>
        <dbReference type="ChEBI" id="CHEBI:60344"/>
    </cofactor>
    <text evidence="14">Binds 1 heme b (iron(II)-protoporphyrin IX) group per subunit.</text>
</comment>
<evidence type="ECO:0000256" key="12">
    <source>
        <dbReference type="ARBA" id="ARBA00023136"/>
    </source>
</evidence>
<dbReference type="PANTHER" id="PTHR40255:SF1">
    <property type="entry name" value="PROTOPORPHYRINOGEN IX OXIDASE"/>
    <property type="match status" value="1"/>
</dbReference>
<dbReference type="STRING" id="937218.SAMN06297251_12765"/>
<evidence type="ECO:0000256" key="13">
    <source>
        <dbReference type="ARBA" id="ARBA00048390"/>
    </source>
</evidence>
<dbReference type="NCBIfam" id="TIGR00701">
    <property type="entry name" value="protoporphyrinogen oxidase HemJ"/>
    <property type="match status" value="1"/>
</dbReference>
<dbReference type="OrthoDB" id="9800824at2"/>
<evidence type="ECO:0000256" key="2">
    <source>
        <dbReference type="ARBA" id="ARBA00005073"/>
    </source>
</evidence>
<organism evidence="15 16">
    <name type="scientific">Fulvimarina manganoxydans</name>
    <dbReference type="NCBI Taxonomy" id="937218"/>
    <lineage>
        <taxon>Bacteria</taxon>
        <taxon>Pseudomonadati</taxon>
        <taxon>Pseudomonadota</taxon>
        <taxon>Alphaproteobacteria</taxon>
        <taxon>Hyphomicrobiales</taxon>
        <taxon>Aurantimonadaceae</taxon>
        <taxon>Fulvimarina</taxon>
    </lineage>
</organism>
<proteinExistence type="inferred from homology"/>
<dbReference type="UniPathway" id="UPA00251">
    <property type="reaction ID" value="UER00324"/>
</dbReference>
<reference evidence="15 16" key="1">
    <citation type="submission" date="2017-04" db="EMBL/GenBank/DDBJ databases">
        <authorList>
            <person name="Afonso C.L."/>
            <person name="Miller P.J."/>
            <person name="Scott M.A."/>
            <person name="Spackman E."/>
            <person name="Goraichik I."/>
            <person name="Dimitrov K.M."/>
            <person name="Suarez D.L."/>
            <person name="Swayne D.E."/>
        </authorList>
    </citation>
    <scope>NUCLEOTIDE SEQUENCE [LARGE SCALE GENOMIC DNA]</scope>
    <source>
        <strain evidence="15 16">CGMCC 1.10972</strain>
    </source>
</reference>
<dbReference type="PANTHER" id="PTHR40255">
    <property type="entry name" value="UPF0093 MEMBRANE PROTEIN SLR1790"/>
    <property type="match status" value="1"/>
</dbReference>
<feature type="transmembrane region" description="Helical" evidence="14">
    <location>
        <begin position="157"/>
        <end position="175"/>
    </location>
</feature>
<comment type="subunit">
    <text evidence="14">Homodimer.</text>
</comment>
<dbReference type="Proteomes" id="UP000192656">
    <property type="component" value="Unassembled WGS sequence"/>
</dbReference>
<dbReference type="EC" id="1.3.99.-" evidence="14"/>
<comment type="subcellular location">
    <subcellularLocation>
        <location evidence="1 14">Cell membrane</location>
        <topology evidence="1 14">Multi-pass membrane protein</topology>
    </subcellularLocation>
</comment>
<evidence type="ECO:0000256" key="7">
    <source>
        <dbReference type="ARBA" id="ARBA00022692"/>
    </source>
</evidence>
<evidence type="ECO:0000256" key="14">
    <source>
        <dbReference type="HAMAP-Rule" id="MF_02239"/>
    </source>
</evidence>
<dbReference type="GO" id="GO:0005886">
    <property type="term" value="C:plasma membrane"/>
    <property type="evidence" value="ECO:0007669"/>
    <property type="project" value="UniProtKB-SubCell"/>
</dbReference>
<protein>
    <recommendedName>
        <fullName evidence="4 14">Protoporphyrinogen IX oxidase</fullName>
        <shortName evidence="14">PPO</shortName>
        <ecNumber evidence="14">1.3.99.-</ecNumber>
    </recommendedName>
</protein>
<comment type="similarity">
    <text evidence="3 14">Belongs to the HemJ family.</text>
</comment>
<sequence length="178" mass="20093">MSQTTPETSSGRPARRAVISLAITALVAVLAFVLIPPEAYLWVKSVHIFALIAWMAAMLYLPRLFVYHTEAGPGTPQSETFKVMERRLLRGIGNPSMIVTWVAGLWLAWNVFQFQGAWLHAKIVLVILLSGIHGFYSASVRRFAEDRNTRSSRFWRVWNEAPAVLLVFIIILVVVKPF</sequence>
<feature type="binding site" description="axial binding residue" evidence="14">
    <location>
        <position position="47"/>
    </location>
    <ligand>
        <name>heme</name>
        <dbReference type="ChEBI" id="CHEBI:30413"/>
    </ligand>
    <ligandPart>
        <name>Fe</name>
        <dbReference type="ChEBI" id="CHEBI:18248"/>
    </ligandPart>
</feature>
<keyword evidence="5 14" id="KW-1003">Cell membrane</keyword>
<keyword evidence="11 14" id="KW-0408">Iron</keyword>
<dbReference type="GO" id="GO:0070818">
    <property type="term" value="F:protoporphyrinogen oxidase activity"/>
    <property type="evidence" value="ECO:0007669"/>
    <property type="project" value="UniProtKB-UniRule"/>
</dbReference>
<dbReference type="HAMAP" id="MF_02239">
    <property type="entry name" value="HemJ"/>
    <property type="match status" value="1"/>
</dbReference>
<comment type="function">
    <text evidence="14">Catalyzes the oxidation of protoporphyrinogen IX to protoporphyrin IX.</text>
</comment>
<evidence type="ECO:0000313" key="15">
    <source>
        <dbReference type="EMBL" id="SMD10343.1"/>
    </source>
</evidence>
<evidence type="ECO:0000256" key="11">
    <source>
        <dbReference type="ARBA" id="ARBA00023004"/>
    </source>
</evidence>
<dbReference type="RefSeq" id="WP_084412476.1">
    <property type="nucleotide sequence ID" value="NZ_FWXR01000027.1"/>
</dbReference>
<evidence type="ECO:0000256" key="1">
    <source>
        <dbReference type="ARBA" id="ARBA00004651"/>
    </source>
</evidence>
<feature type="transmembrane region" description="Helical" evidence="14">
    <location>
        <begin position="118"/>
        <end position="136"/>
    </location>
</feature>